<dbReference type="Gene3D" id="1.10.10.2910">
    <property type="match status" value="1"/>
</dbReference>
<accession>A0A0F9TZU1</accession>
<feature type="non-terminal residue" evidence="3">
    <location>
        <position position="249"/>
    </location>
</feature>
<dbReference type="AlphaFoldDB" id="A0A0F9TZU1"/>
<dbReference type="GO" id="GO:0003697">
    <property type="term" value="F:single-stranded DNA binding"/>
    <property type="evidence" value="ECO:0007669"/>
    <property type="project" value="InterPro"/>
</dbReference>
<feature type="domain" description="N-terminal" evidence="2">
    <location>
        <begin position="10"/>
        <end position="113"/>
    </location>
</feature>
<dbReference type="InterPro" id="IPR013610">
    <property type="entry name" value="ArdC_N"/>
</dbReference>
<comment type="caution">
    <text evidence="3">The sequence shown here is derived from an EMBL/GenBank/DDBJ whole genome shotgun (WGS) entry which is preliminary data.</text>
</comment>
<name>A0A0F9TZU1_9ZZZZ</name>
<dbReference type="Pfam" id="PF08401">
    <property type="entry name" value="ArdcN"/>
    <property type="match status" value="1"/>
</dbReference>
<reference evidence="3" key="1">
    <citation type="journal article" date="2015" name="Nature">
        <title>Complex archaea that bridge the gap between prokaryotes and eukaryotes.</title>
        <authorList>
            <person name="Spang A."/>
            <person name="Saw J.H."/>
            <person name="Jorgensen S.L."/>
            <person name="Zaremba-Niedzwiedzka K."/>
            <person name="Martijn J."/>
            <person name="Lind A.E."/>
            <person name="van Eijk R."/>
            <person name="Schleper C."/>
            <person name="Guy L."/>
            <person name="Ettema T.J."/>
        </authorList>
    </citation>
    <scope>NUCLEOTIDE SEQUENCE</scope>
</reference>
<evidence type="ECO:0000259" key="1">
    <source>
        <dbReference type="Pfam" id="PF06114"/>
    </source>
</evidence>
<gene>
    <name evidence="3" type="ORF">LCGC14_0286120</name>
</gene>
<feature type="domain" description="IrrE N-terminal-like" evidence="1">
    <location>
        <begin position="165"/>
        <end position="217"/>
    </location>
</feature>
<dbReference type="EMBL" id="LAZR01000167">
    <property type="protein sequence ID" value="KKN84799.1"/>
    <property type="molecule type" value="Genomic_DNA"/>
</dbReference>
<proteinExistence type="predicted"/>
<dbReference type="Pfam" id="PF06114">
    <property type="entry name" value="Peptidase_M78"/>
    <property type="match status" value="1"/>
</dbReference>
<protein>
    <submittedName>
        <fullName evidence="3">Uncharacterized protein</fullName>
    </submittedName>
</protein>
<organism evidence="3">
    <name type="scientific">marine sediment metagenome</name>
    <dbReference type="NCBI Taxonomy" id="412755"/>
    <lineage>
        <taxon>unclassified sequences</taxon>
        <taxon>metagenomes</taxon>
        <taxon>ecological metagenomes</taxon>
    </lineage>
</organism>
<evidence type="ECO:0000313" key="3">
    <source>
        <dbReference type="EMBL" id="KKN84799.1"/>
    </source>
</evidence>
<dbReference type="InterPro" id="IPR010359">
    <property type="entry name" value="IrrE_HExxH"/>
</dbReference>
<sequence length="249" mass="27908">MSETSVQRRKELVQRLEEGFAQVRDSDRFRTYLDTCAKFHKYSIRNTMLIWMQRPDASKVAGFHTWLNMGRAVKKGEKGIQILAPLPYRKVEETEDGEEATIETVYFRPVHVFDVSQTEGDDLPAIANDLDGDDAGLFSKLDAIAQQEGLSVDRAPGRGNGANGFYSSQRNLIWLKPESSPLMATKTLAHELAHHFAGHQMNGQCRDEQETVAESAAYIVLGHYGIDAGSYSFDYLAAWTDAKVFKGKL</sequence>
<evidence type="ECO:0000259" key="2">
    <source>
        <dbReference type="Pfam" id="PF08401"/>
    </source>
</evidence>